<dbReference type="Pfam" id="PF14821">
    <property type="entry name" value="Thr_synth_N"/>
    <property type="match status" value="1"/>
</dbReference>
<evidence type="ECO:0000313" key="2">
    <source>
        <dbReference type="EMBL" id="EKC60279.1"/>
    </source>
</evidence>
<dbReference type="SUPFAM" id="SSF53686">
    <property type="entry name" value="Tryptophan synthase beta subunit-like PLP-dependent enzymes"/>
    <property type="match status" value="1"/>
</dbReference>
<organism evidence="2">
    <name type="scientific">human gut metagenome</name>
    <dbReference type="NCBI Taxonomy" id="408170"/>
    <lineage>
        <taxon>unclassified sequences</taxon>
        <taxon>metagenomes</taxon>
        <taxon>organismal metagenomes</taxon>
    </lineage>
</organism>
<feature type="domain" description="Threonine synthase N-terminal" evidence="1">
    <location>
        <begin position="3"/>
        <end position="46"/>
    </location>
</feature>
<name>K1SY30_9ZZZZ</name>
<dbReference type="InterPro" id="IPR037158">
    <property type="entry name" value="Thr_synth_N_sf"/>
</dbReference>
<feature type="non-terminal residue" evidence="2">
    <location>
        <position position="47"/>
    </location>
</feature>
<accession>K1SY30</accession>
<gene>
    <name evidence="2" type="ORF">OBE_09057</name>
</gene>
<dbReference type="AlphaFoldDB" id="K1SY30"/>
<dbReference type="Gene3D" id="3.90.1380.10">
    <property type="entry name" value="Threonine synthase, N-terminal domain"/>
    <property type="match status" value="1"/>
</dbReference>
<protein>
    <recommendedName>
        <fullName evidence="1">Threonine synthase N-terminal domain-containing protein</fullName>
    </recommendedName>
</protein>
<sequence length="47" mass="5065">MLYTSTRDNSIRVSAAQAIAQGISEEGGLFVPVELPHFDIEKIASMA</sequence>
<dbReference type="InterPro" id="IPR029144">
    <property type="entry name" value="Thr_synth_N"/>
</dbReference>
<dbReference type="EMBL" id="AJWZ01006263">
    <property type="protein sequence ID" value="EKC60279.1"/>
    <property type="molecule type" value="Genomic_DNA"/>
</dbReference>
<dbReference type="InterPro" id="IPR036052">
    <property type="entry name" value="TrpB-like_PALP_sf"/>
</dbReference>
<comment type="caution">
    <text evidence="2">The sequence shown here is derived from an EMBL/GenBank/DDBJ whole genome shotgun (WGS) entry which is preliminary data.</text>
</comment>
<reference evidence="2" key="1">
    <citation type="journal article" date="2013" name="Environ. Microbiol.">
        <title>Microbiota from the distal guts of lean and obese adolescents exhibit partial functional redundancy besides clear differences in community structure.</title>
        <authorList>
            <person name="Ferrer M."/>
            <person name="Ruiz A."/>
            <person name="Lanza F."/>
            <person name="Haange S.B."/>
            <person name="Oberbach A."/>
            <person name="Till H."/>
            <person name="Bargiela R."/>
            <person name="Campoy C."/>
            <person name="Segura M.T."/>
            <person name="Richter M."/>
            <person name="von Bergen M."/>
            <person name="Seifert J."/>
            <person name="Suarez A."/>
        </authorList>
    </citation>
    <scope>NUCLEOTIDE SEQUENCE</scope>
</reference>
<evidence type="ECO:0000259" key="1">
    <source>
        <dbReference type="Pfam" id="PF14821"/>
    </source>
</evidence>
<proteinExistence type="predicted"/>